<dbReference type="PANTHER" id="PTHR33545">
    <property type="entry name" value="UPF0750 MEMBRANE PROTEIN YITT-RELATED"/>
    <property type="match status" value="1"/>
</dbReference>
<proteinExistence type="predicted"/>
<reference evidence="8" key="1">
    <citation type="submission" date="2018-07" db="EMBL/GenBank/DDBJ databases">
        <authorList>
            <person name="Kim H."/>
        </authorList>
    </citation>
    <scope>NUCLEOTIDE SEQUENCE [LARGE SCALE GENOMIC DNA]</scope>
    <source>
        <strain evidence="8">F02</strain>
    </source>
</reference>
<feature type="transmembrane region" description="Helical" evidence="6">
    <location>
        <begin position="66"/>
        <end position="87"/>
    </location>
</feature>
<dbReference type="OrthoDB" id="3296441at2"/>
<evidence type="ECO:0000313" key="8">
    <source>
        <dbReference type="Proteomes" id="UP000252182"/>
    </source>
</evidence>
<sequence>MSDHMTPDPSTSATPQPADEMKHSLFEDALAIVHATLFIALGITLYKHVGLLTGGTVGVAFQIHYLSGFDFSTIFFVLNLPFYWIAWHKMGREFTVKTFCAVALLSLWTRWMPDWLELKHVDPVFAAIIGGLLIGGGFLFMIRHKASLGGVGILAFYLQQTRGWRAGKLQMGFDVCIIALSFLIAPEQLVMYSILGAVTMNLVLAVNHRQGRYLGM</sequence>
<dbReference type="Pfam" id="PF02588">
    <property type="entry name" value="YitT_membrane"/>
    <property type="match status" value="1"/>
</dbReference>
<dbReference type="AlphaFoldDB" id="A0A345D946"/>
<dbReference type="InterPro" id="IPR051461">
    <property type="entry name" value="UPF0750_membrane"/>
</dbReference>
<gene>
    <name evidence="7" type="ORF">DTO96_100595</name>
</gene>
<organism evidence="7 8">
    <name type="scientific">Ephemeroptericola cinctiostellae</name>
    <dbReference type="NCBI Taxonomy" id="2268024"/>
    <lineage>
        <taxon>Bacteria</taxon>
        <taxon>Pseudomonadati</taxon>
        <taxon>Pseudomonadota</taxon>
        <taxon>Betaproteobacteria</taxon>
        <taxon>Burkholderiales</taxon>
        <taxon>Burkholderiaceae</taxon>
        <taxon>Ephemeroptericola</taxon>
    </lineage>
</organism>
<evidence type="ECO:0000256" key="2">
    <source>
        <dbReference type="ARBA" id="ARBA00022475"/>
    </source>
</evidence>
<dbReference type="RefSeq" id="WP_114562138.1">
    <property type="nucleotide sequence ID" value="NZ_CP031124.1"/>
</dbReference>
<dbReference type="KEGG" id="hyf:DTO96_100595"/>
<evidence type="ECO:0000256" key="6">
    <source>
        <dbReference type="SAM" id="Phobius"/>
    </source>
</evidence>
<keyword evidence="5 6" id="KW-0472">Membrane</keyword>
<keyword evidence="8" id="KW-1185">Reference proteome</keyword>
<evidence type="ECO:0000256" key="5">
    <source>
        <dbReference type="ARBA" id="ARBA00023136"/>
    </source>
</evidence>
<keyword evidence="4 6" id="KW-1133">Transmembrane helix</keyword>
<dbReference type="PANTHER" id="PTHR33545:SF5">
    <property type="entry name" value="UPF0750 MEMBRANE PROTEIN YITT"/>
    <property type="match status" value="1"/>
</dbReference>
<evidence type="ECO:0000256" key="3">
    <source>
        <dbReference type="ARBA" id="ARBA00022692"/>
    </source>
</evidence>
<keyword evidence="3 6" id="KW-0812">Transmembrane</keyword>
<evidence type="ECO:0008006" key="9">
    <source>
        <dbReference type="Google" id="ProtNLM"/>
    </source>
</evidence>
<dbReference type="InterPro" id="IPR003740">
    <property type="entry name" value="YitT"/>
</dbReference>
<feature type="transmembrane region" description="Helical" evidence="6">
    <location>
        <begin position="29"/>
        <end position="46"/>
    </location>
</feature>
<comment type="subcellular location">
    <subcellularLocation>
        <location evidence="1">Cell membrane</location>
        <topology evidence="1">Multi-pass membrane protein</topology>
    </subcellularLocation>
</comment>
<dbReference type="Proteomes" id="UP000252182">
    <property type="component" value="Chromosome"/>
</dbReference>
<evidence type="ECO:0000313" key="7">
    <source>
        <dbReference type="EMBL" id="AXF84884.1"/>
    </source>
</evidence>
<keyword evidence="2" id="KW-1003">Cell membrane</keyword>
<accession>A0A345D946</accession>
<feature type="transmembrane region" description="Helical" evidence="6">
    <location>
        <begin position="163"/>
        <end position="183"/>
    </location>
</feature>
<feature type="transmembrane region" description="Helical" evidence="6">
    <location>
        <begin position="124"/>
        <end position="142"/>
    </location>
</feature>
<dbReference type="EMBL" id="CP031124">
    <property type="protein sequence ID" value="AXF84884.1"/>
    <property type="molecule type" value="Genomic_DNA"/>
</dbReference>
<name>A0A345D946_9BURK</name>
<evidence type="ECO:0000256" key="1">
    <source>
        <dbReference type="ARBA" id="ARBA00004651"/>
    </source>
</evidence>
<evidence type="ECO:0000256" key="4">
    <source>
        <dbReference type="ARBA" id="ARBA00022989"/>
    </source>
</evidence>
<dbReference type="GO" id="GO:0005886">
    <property type="term" value="C:plasma membrane"/>
    <property type="evidence" value="ECO:0007669"/>
    <property type="project" value="UniProtKB-SubCell"/>
</dbReference>
<protein>
    <recommendedName>
        <fullName evidence="9">5xTM membrane BCR, YitT family</fullName>
    </recommendedName>
</protein>
<feature type="transmembrane region" description="Helical" evidence="6">
    <location>
        <begin position="189"/>
        <end position="206"/>
    </location>
</feature>